<keyword evidence="8" id="KW-1133">Transmembrane helix</keyword>
<evidence type="ECO:0000256" key="6">
    <source>
        <dbReference type="ARBA" id="ARBA00022833"/>
    </source>
</evidence>
<evidence type="ECO:0000313" key="10">
    <source>
        <dbReference type="EMBL" id="THD25223.1"/>
    </source>
</evidence>
<dbReference type="InterPro" id="IPR037519">
    <property type="entry name" value="LITAF_fam"/>
</dbReference>
<keyword evidence="8" id="KW-0812">Transmembrane</keyword>
<name>A0A4E0RCR7_FASHE</name>
<evidence type="ECO:0000256" key="5">
    <source>
        <dbReference type="ARBA" id="ARBA00022723"/>
    </source>
</evidence>
<dbReference type="GO" id="GO:0031902">
    <property type="term" value="C:late endosome membrane"/>
    <property type="evidence" value="ECO:0007669"/>
    <property type="project" value="UniProtKB-SubCell"/>
</dbReference>
<feature type="domain" description="LITAF" evidence="9">
    <location>
        <begin position="9"/>
        <end position="93"/>
    </location>
</feature>
<reference evidence="10" key="1">
    <citation type="submission" date="2019-03" db="EMBL/GenBank/DDBJ databases">
        <title>Improved annotation for the trematode Fasciola hepatica.</title>
        <authorList>
            <person name="Choi Y.-J."/>
            <person name="Martin J."/>
            <person name="Mitreva M."/>
        </authorList>
    </citation>
    <scope>NUCLEOTIDE SEQUENCE [LARGE SCALE GENOMIC DNA]</scope>
</reference>
<evidence type="ECO:0000256" key="2">
    <source>
        <dbReference type="ARBA" id="ARBA00004481"/>
    </source>
</evidence>
<evidence type="ECO:0000259" key="9">
    <source>
        <dbReference type="PROSITE" id="PS51837"/>
    </source>
</evidence>
<sequence>MTQPAMSTQPQIQTIVVQPMQSDPVLTTCPYCQKQVTTKIDHENGIITYVCCVGIALLGCFLGCCLFPFCVDACKDVVHECPSCGKRIGSFKRV</sequence>
<feature type="transmembrane region" description="Helical" evidence="8">
    <location>
        <begin position="46"/>
        <end position="69"/>
    </location>
</feature>
<accession>A0A4E0RCR7</accession>
<dbReference type="GO" id="GO:0005765">
    <property type="term" value="C:lysosomal membrane"/>
    <property type="evidence" value="ECO:0007669"/>
    <property type="project" value="UniProtKB-SubCell"/>
</dbReference>
<dbReference type="PROSITE" id="PS51837">
    <property type="entry name" value="LITAF"/>
    <property type="match status" value="1"/>
</dbReference>
<dbReference type="InterPro" id="IPR006629">
    <property type="entry name" value="LITAF"/>
</dbReference>
<keyword evidence="6" id="KW-0862">Zinc</keyword>
<keyword evidence="11" id="KW-1185">Reference proteome</keyword>
<evidence type="ECO:0000256" key="7">
    <source>
        <dbReference type="ARBA" id="ARBA00023136"/>
    </source>
</evidence>
<evidence type="ECO:0000256" key="8">
    <source>
        <dbReference type="SAM" id="Phobius"/>
    </source>
</evidence>
<comment type="caution">
    <text evidence="10">The sequence shown here is derived from an EMBL/GenBank/DDBJ whole genome shotgun (WGS) entry which is preliminary data.</text>
</comment>
<dbReference type="GO" id="GO:0008270">
    <property type="term" value="F:zinc ion binding"/>
    <property type="evidence" value="ECO:0007669"/>
    <property type="project" value="TreeGrafter"/>
</dbReference>
<comment type="subcellular location">
    <subcellularLocation>
        <location evidence="2">Endosome membrane</location>
        <topology evidence="2">Peripheral membrane protein</topology>
    </subcellularLocation>
    <subcellularLocation>
        <location evidence="1">Late endosome membrane</location>
    </subcellularLocation>
    <subcellularLocation>
        <location evidence="3">Lysosome membrane</location>
        <topology evidence="3">Peripheral membrane protein</topology>
        <orientation evidence="3">Cytoplasmic side</orientation>
    </subcellularLocation>
</comment>
<dbReference type="EMBL" id="JXXN02001234">
    <property type="protein sequence ID" value="THD25223.1"/>
    <property type="molecule type" value="Genomic_DNA"/>
</dbReference>
<gene>
    <name evidence="10" type="ORF">D915_003980</name>
</gene>
<dbReference type="SMART" id="SM00714">
    <property type="entry name" value="LITAF"/>
    <property type="match status" value="1"/>
</dbReference>
<protein>
    <submittedName>
        <fullName evidence="10">Lipopolysaccharide-induced tumor necrosis factor-alpha factor</fullName>
    </submittedName>
</protein>
<evidence type="ECO:0000256" key="3">
    <source>
        <dbReference type="ARBA" id="ARBA00004630"/>
    </source>
</evidence>
<keyword evidence="5" id="KW-0479">Metal-binding</keyword>
<proteinExistence type="inferred from homology"/>
<dbReference type="AlphaFoldDB" id="A0A4E0RCR7"/>
<organism evidence="10 11">
    <name type="scientific">Fasciola hepatica</name>
    <name type="common">Liver fluke</name>
    <dbReference type="NCBI Taxonomy" id="6192"/>
    <lineage>
        <taxon>Eukaryota</taxon>
        <taxon>Metazoa</taxon>
        <taxon>Spiralia</taxon>
        <taxon>Lophotrochozoa</taxon>
        <taxon>Platyhelminthes</taxon>
        <taxon>Trematoda</taxon>
        <taxon>Digenea</taxon>
        <taxon>Plagiorchiida</taxon>
        <taxon>Echinostomata</taxon>
        <taxon>Echinostomatoidea</taxon>
        <taxon>Fasciolidae</taxon>
        <taxon>Fasciola</taxon>
    </lineage>
</organism>
<evidence type="ECO:0000313" key="11">
    <source>
        <dbReference type="Proteomes" id="UP000230066"/>
    </source>
</evidence>
<dbReference type="Proteomes" id="UP000230066">
    <property type="component" value="Unassembled WGS sequence"/>
</dbReference>
<comment type="similarity">
    <text evidence="4">Belongs to the CDIP1/LITAF family.</text>
</comment>
<dbReference type="Pfam" id="PF10601">
    <property type="entry name" value="zf-LITAF-like"/>
    <property type="match status" value="1"/>
</dbReference>
<evidence type="ECO:0000256" key="4">
    <source>
        <dbReference type="ARBA" id="ARBA00005975"/>
    </source>
</evidence>
<dbReference type="PANTHER" id="PTHR23292">
    <property type="entry name" value="LIPOPOLYSACCHARIDE-INDUCED TUMOR NECROSIS FACTOR-ALPHA FACTOR"/>
    <property type="match status" value="1"/>
</dbReference>
<evidence type="ECO:0000256" key="1">
    <source>
        <dbReference type="ARBA" id="ARBA00004414"/>
    </source>
</evidence>
<dbReference type="PANTHER" id="PTHR23292:SF6">
    <property type="entry name" value="FI16602P1-RELATED"/>
    <property type="match status" value="1"/>
</dbReference>
<keyword evidence="7 8" id="KW-0472">Membrane</keyword>